<dbReference type="AlphaFoldDB" id="A0A081S501"/>
<evidence type="ECO:0000313" key="2">
    <source>
        <dbReference type="Proteomes" id="UP000028027"/>
    </source>
</evidence>
<accession>A0A081S501</accession>
<keyword evidence="2" id="KW-1185">Reference proteome</keyword>
<protein>
    <submittedName>
        <fullName evidence="1">ABC-type phosphate-phosphonate transport system periplasmic component protein</fullName>
    </submittedName>
</protein>
<gene>
    <name evidence="1" type="ORF">AAA799E16_01305</name>
</gene>
<organism evidence="1 2">
    <name type="scientific">Marine Group I thaumarchaeote SCGC AAA799-E16</name>
    <dbReference type="NCBI Taxonomy" id="1502292"/>
    <lineage>
        <taxon>Archaea</taxon>
        <taxon>Nitrososphaerota</taxon>
        <taxon>Marine Group I</taxon>
    </lineage>
</organism>
<dbReference type="EMBL" id="JNVL01000019">
    <property type="protein sequence ID" value="KER06004.1"/>
    <property type="molecule type" value="Genomic_DNA"/>
</dbReference>
<evidence type="ECO:0000313" key="1">
    <source>
        <dbReference type="EMBL" id="KER06004.1"/>
    </source>
</evidence>
<proteinExistence type="predicted"/>
<sequence>MIKTICFCLLVLLIGFSMSTTFAQEQSIPNWIKEIAKLWSSDQISDKDFLYILQHLIDLRLLDISNFDTTQSSNNSSTITVYTSKIQYGPDEDVVIFGTITELVDDHRVSVVISSINGKFMSINKVTPNIDGSYAFVAKEP</sequence>
<reference evidence="1 2" key="1">
    <citation type="submission" date="2014-06" db="EMBL/GenBank/DDBJ databases">
        <authorList>
            <person name="Ngugi D.K."/>
            <person name="Blom J."/>
            <person name="Alam I."/>
            <person name="Rashid M."/>
            <person name="Ba Alawi W."/>
            <person name="Zhang G."/>
            <person name="Hikmawan T."/>
            <person name="Guan Y."/>
            <person name="Antunes A."/>
            <person name="Siam R."/>
            <person name="Eldorry H."/>
            <person name="Bajic V."/>
            <person name="Stingl U."/>
        </authorList>
    </citation>
    <scope>NUCLEOTIDE SEQUENCE [LARGE SCALE GENOMIC DNA]</scope>
    <source>
        <strain evidence="1">SCGC AAA799-E16</strain>
    </source>
</reference>
<comment type="caution">
    <text evidence="1">The sequence shown here is derived from an EMBL/GenBank/DDBJ whole genome shotgun (WGS) entry which is preliminary data.</text>
</comment>
<name>A0A081S501_9ARCH</name>
<dbReference type="Proteomes" id="UP000028027">
    <property type="component" value="Unassembled WGS sequence"/>
</dbReference>